<protein>
    <submittedName>
        <fullName evidence="2">LysM peptidoglycan-binding domain-containing protein</fullName>
    </submittedName>
</protein>
<dbReference type="InterPro" id="IPR018392">
    <property type="entry name" value="LysM"/>
</dbReference>
<evidence type="ECO:0000259" key="1">
    <source>
        <dbReference type="PROSITE" id="PS51782"/>
    </source>
</evidence>
<organism evidence="2 3">
    <name type="scientific">Chengkuizengella marina</name>
    <dbReference type="NCBI Taxonomy" id="2507566"/>
    <lineage>
        <taxon>Bacteria</taxon>
        <taxon>Bacillati</taxon>
        <taxon>Bacillota</taxon>
        <taxon>Bacilli</taxon>
        <taxon>Bacillales</taxon>
        <taxon>Paenibacillaceae</taxon>
        <taxon>Chengkuizengella</taxon>
    </lineage>
</organism>
<accession>A0A6N9Q813</accession>
<dbReference type="Proteomes" id="UP000448943">
    <property type="component" value="Unassembled WGS sequence"/>
</dbReference>
<comment type="caution">
    <text evidence="2">The sequence shown here is derived from an EMBL/GenBank/DDBJ whole genome shotgun (WGS) entry which is preliminary data.</text>
</comment>
<dbReference type="SUPFAM" id="SSF54106">
    <property type="entry name" value="LysM domain"/>
    <property type="match status" value="5"/>
</dbReference>
<dbReference type="PANTHER" id="PTHR33734:SF22">
    <property type="entry name" value="MEMBRANE-BOUND LYTIC MUREIN TRANSGLYCOSYLASE D"/>
    <property type="match status" value="1"/>
</dbReference>
<evidence type="ECO:0000313" key="3">
    <source>
        <dbReference type="Proteomes" id="UP000448943"/>
    </source>
</evidence>
<dbReference type="PANTHER" id="PTHR33734">
    <property type="entry name" value="LYSM DOMAIN-CONTAINING GPI-ANCHORED PROTEIN 2"/>
    <property type="match status" value="1"/>
</dbReference>
<feature type="domain" description="LysM" evidence="1">
    <location>
        <begin position="9"/>
        <end position="52"/>
    </location>
</feature>
<feature type="domain" description="LysM" evidence="1">
    <location>
        <begin position="165"/>
        <end position="209"/>
    </location>
</feature>
<dbReference type="Gene3D" id="3.10.350.10">
    <property type="entry name" value="LysM domain"/>
    <property type="match status" value="5"/>
</dbReference>
<dbReference type="CDD" id="cd00118">
    <property type="entry name" value="LysM"/>
    <property type="match status" value="5"/>
</dbReference>
<gene>
    <name evidence="2" type="ORF">ERL59_19075</name>
</gene>
<feature type="domain" description="LysM" evidence="1">
    <location>
        <begin position="105"/>
        <end position="149"/>
    </location>
</feature>
<dbReference type="EMBL" id="SIJB01000056">
    <property type="protein sequence ID" value="NBI31055.1"/>
    <property type="molecule type" value="Genomic_DNA"/>
</dbReference>
<dbReference type="PROSITE" id="PS51782">
    <property type="entry name" value="LYSM"/>
    <property type="match status" value="5"/>
</dbReference>
<evidence type="ECO:0000313" key="2">
    <source>
        <dbReference type="EMBL" id="NBI31055.1"/>
    </source>
</evidence>
<feature type="domain" description="LysM" evidence="1">
    <location>
        <begin position="57"/>
        <end position="100"/>
    </location>
</feature>
<feature type="domain" description="LysM" evidence="1">
    <location>
        <begin position="217"/>
        <end position="261"/>
    </location>
</feature>
<reference evidence="2 3" key="1">
    <citation type="submission" date="2019-01" db="EMBL/GenBank/DDBJ databases">
        <title>Chengkuizengella sp. nov., isolated from deep-sea sediment of East Pacific Ocean.</title>
        <authorList>
            <person name="Yang J."/>
            <person name="Lai Q."/>
            <person name="Shao Z."/>
        </authorList>
    </citation>
    <scope>NUCLEOTIDE SEQUENCE [LARGE SCALE GENOMIC DNA]</scope>
    <source>
        <strain evidence="2 3">YPA3-1-1</strain>
    </source>
</reference>
<dbReference type="GO" id="GO:0008932">
    <property type="term" value="F:lytic endotransglycosylase activity"/>
    <property type="evidence" value="ECO:0007669"/>
    <property type="project" value="TreeGrafter"/>
</dbReference>
<name>A0A6N9Q813_9BACL</name>
<dbReference type="InterPro" id="IPR036779">
    <property type="entry name" value="LysM_dom_sf"/>
</dbReference>
<proteinExistence type="predicted"/>
<keyword evidence="3" id="KW-1185">Reference proteome</keyword>
<dbReference type="AlphaFoldDB" id="A0A6N9Q813"/>
<dbReference type="SMART" id="SM00257">
    <property type="entry name" value="LysM"/>
    <property type="match status" value="5"/>
</dbReference>
<dbReference type="Pfam" id="PF01476">
    <property type="entry name" value="LysM"/>
    <property type="match status" value="5"/>
</dbReference>
<sequence length="267" mass="30014">MLWRLKYMITHVIKEGENLWGISQKYGVPVQMIMKQNNLTSRIIYIGQTLIIPTMEQIHIVKSGDTLYDISQTYGISVKELMKTNNLTNTVIYVGQKLIIPKKGEWYIVQSGDTLFAISRRYGVSVQDIVDANNLSDVGYIYVGQTLYIPPSSEPSQPTEPPEVNVYIVKPGDSLNSISIQYNVPIDTLIIINNISDPDNIYIGQMLIVPIVPETGEYHIVVPGDTLTKIAEYYTVNRSELMRINGLTDPNKIRVGQVLMLPPPVSV</sequence>